<reference evidence="1 2" key="1">
    <citation type="submission" date="2018-08" db="EMBL/GenBank/DDBJ databases">
        <title>Draft genome of the lignicolous fungus Coniochaeta pulveracea.</title>
        <authorList>
            <person name="Borstlap C.J."/>
            <person name="De Witt R.N."/>
            <person name="Botha A."/>
            <person name="Volschenk H."/>
        </authorList>
    </citation>
    <scope>NUCLEOTIDE SEQUENCE [LARGE SCALE GENOMIC DNA]</scope>
    <source>
        <strain evidence="1 2">CAB683</strain>
    </source>
</reference>
<organism evidence="1 2">
    <name type="scientific">Coniochaeta pulveracea</name>
    <dbReference type="NCBI Taxonomy" id="177199"/>
    <lineage>
        <taxon>Eukaryota</taxon>
        <taxon>Fungi</taxon>
        <taxon>Dikarya</taxon>
        <taxon>Ascomycota</taxon>
        <taxon>Pezizomycotina</taxon>
        <taxon>Sordariomycetes</taxon>
        <taxon>Sordariomycetidae</taxon>
        <taxon>Coniochaetales</taxon>
        <taxon>Coniochaetaceae</taxon>
        <taxon>Coniochaeta</taxon>
    </lineage>
</organism>
<proteinExistence type="predicted"/>
<comment type="caution">
    <text evidence="1">The sequence shown here is derived from an EMBL/GenBank/DDBJ whole genome shotgun (WGS) entry which is preliminary data.</text>
</comment>
<protein>
    <submittedName>
        <fullName evidence="1">Uncharacterized protein</fullName>
    </submittedName>
</protein>
<dbReference type="EMBL" id="QVQW01000020">
    <property type="protein sequence ID" value="RKU45624.1"/>
    <property type="molecule type" value="Genomic_DNA"/>
</dbReference>
<gene>
    <name evidence="1" type="ORF">DL546_008419</name>
</gene>
<dbReference type="Proteomes" id="UP000275385">
    <property type="component" value="Unassembled WGS sequence"/>
</dbReference>
<evidence type="ECO:0000313" key="2">
    <source>
        <dbReference type="Proteomes" id="UP000275385"/>
    </source>
</evidence>
<name>A0A420YCQ2_9PEZI</name>
<evidence type="ECO:0000313" key="1">
    <source>
        <dbReference type="EMBL" id="RKU45624.1"/>
    </source>
</evidence>
<dbReference type="AlphaFoldDB" id="A0A420YCQ2"/>
<sequence length="64" mass="7295">MLALEMKLELVRRLSMAFDMDDKPLQQLRTAELAENERCPKMLIDDPGLDVLITDYSAVGSRNI</sequence>
<keyword evidence="2" id="KW-1185">Reference proteome</keyword>
<accession>A0A420YCQ2</accession>